<evidence type="ECO:0000313" key="1">
    <source>
        <dbReference type="EMBL" id="WSE26123.1"/>
    </source>
</evidence>
<evidence type="ECO:0000313" key="2">
    <source>
        <dbReference type="Proteomes" id="UP001330812"/>
    </source>
</evidence>
<gene>
    <name evidence="1" type="ORF">VSH64_24930</name>
</gene>
<dbReference type="Proteomes" id="UP001330812">
    <property type="component" value="Chromosome"/>
</dbReference>
<name>A0ABZ1HXL8_9PSEU</name>
<accession>A0ABZ1HXL8</accession>
<reference evidence="1 2" key="1">
    <citation type="journal article" date="2015" name="Int. J. Syst. Evol. Microbiol.">
        <title>Amycolatopsis rhabdoformis sp. nov., an actinomycete isolated from a tropical forest soil.</title>
        <authorList>
            <person name="Souza W.R."/>
            <person name="Silva R.E."/>
            <person name="Goodfellow M."/>
            <person name="Busarakam K."/>
            <person name="Figueiro F.S."/>
            <person name="Ferreira D."/>
            <person name="Rodrigues-Filho E."/>
            <person name="Moraes L.A.B."/>
            <person name="Zucchi T.D."/>
        </authorList>
    </citation>
    <scope>NUCLEOTIDE SEQUENCE [LARGE SCALE GENOMIC DNA]</scope>
    <source>
        <strain evidence="1 2">NCIMB 14900</strain>
    </source>
</reference>
<organism evidence="1 2">
    <name type="scientific">Amycolatopsis rhabdoformis</name>
    <dbReference type="NCBI Taxonomy" id="1448059"/>
    <lineage>
        <taxon>Bacteria</taxon>
        <taxon>Bacillati</taxon>
        <taxon>Actinomycetota</taxon>
        <taxon>Actinomycetes</taxon>
        <taxon>Pseudonocardiales</taxon>
        <taxon>Pseudonocardiaceae</taxon>
        <taxon>Amycolatopsis</taxon>
    </lineage>
</organism>
<proteinExistence type="predicted"/>
<keyword evidence="2" id="KW-1185">Reference proteome</keyword>
<dbReference type="EMBL" id="CP142149">
    <property type="protein sequence ID" value="WSE26123.1"/>
    <property type="molecule type" value="Genomic_DNA"/>
</dbReference>
<sequence length="105" mass="11739">MDDLESLRPMQDAINRMHEDIALARDIMAPVRPCTARRLGLHRPCPCMAYPQRFILGHDPAVVADEVVRVWQNAAGLSRIMALPEPEISFTRPTRCDGTCPMASP</sequence>
<protein>
    <submittedName>
        <fullName evidence="1">Uncharacterized protein</fullName>
    </submittedName>
</protein>
<dbReference type="RefSeq" id="WP_326565091.1">
    <property type="nucleotide sequence ID" value="NZ_CP142149.1"/>
</dbReference>